<keyword evidence="3" id="KW-1185">Reference proteome</keyword>
<dbReference type="SUPFAM" id="SSF49785">
    <property type="entry name" value="Galactose-binding domain-like"/>
    <property type="match status" value="1"/>
</dbReference>
<name>A0ABU5F6F2_9BACT</name>
<evidence type="ECO:0000313" key="3">
    <source>
        <dbReference type="Proteomes" id="UP001272242"/>
    </source>
</evidence>
<dbReference type="InterPro" id="IPR008979">
    <property type="entry name" value="Galactose-bd-like_sf"/>
</dbReference>
<dbReference type="Proteomes" id="UP001272242">
    <property type="component" value="Unassembled WGS sequence"/>
</dbReference>
<sequence>MLLLLLTAVLGAPPDQPEFTVNGADSDTPTGKLTAISLTLGAQVSTADGLKTVKGVVSLRQAGRPLPPFPDGAHIVTAIGDRIPGAFAGGDTKQLRFRHVTSTGDWAITADMVAAVWLRPPPADTPPDPAKYAWLNGPAPRDALLYRNGDKARGAITGFTEHGVKFTADAGAPREVPLVDLTAIGFNPRLVRARKPKGPFAHLVLTDGTRLIVSEVAVKGNALVCTAVCGPAFEVKLAQVVALDVMQGVATYLSDLKPTKAETVGFLDPAWDWAADRSVRGQPLRLKLGDDENTFDKGLGTHPKTVLNYDLAGKYTRFESLVGLDTVTGKRGRADVRIRVDGKEVPLPELKALTAGNAVPVKVDVRGAKELRLVIGFGPAGDVQADVNWGAARLVAE</sequence>
<dbReference type="Gene3D" id="2.60.120.1060">
    <property type="entry name" value="NPCBM/NEW2 domain"/>
    <property type="match status" value="1"/>
</dbReference>
<evidence type="ECO:0000313" key="2">
    <source>
        <dbReference type="EMBL" id="MDY3562305.1"/>
    </source>
</evidence>
<protein>
    <submittedName>
        <fullName evidence="2">NPCBM/NEW2 domain-containing protein</fullName>
    </submittedName>
</protein>
<dbReference type="RefSeq" id="WP_320688617.1">
    <property type="nucleotide sequence ID" value="NZ_JAXBLV010000211.1"/>
</dbReference>
<evidence type="ECO:0000259" key="1">
    <source>
        <dbReference type="SMART" id="SM00776"/>
    </source>
</evidence>
<reference evidence="3" key="1">
    <citation type="journal article" date="2023" name="Mar. Drugs">
        <title>Gemmata algarum, a Novel Planctomycete Isolated from an Algal Mat, Displays Antimicrobial Activity.</title>
        <authorList>
            <person name="Kumar G."/>
            <person name="Kallscheuer N."/>
            <person name="Kashif M."/>
            <person name="Ahamad S."/>
            <person name="Jagadeeshwari U."/>
            <person name="Pannikurungottu S."/>
            <person name="Haufschild T."/>
            <person name="Kabuu M."/>
            <person name="Sasikala C."/>
            <person name="Jogler C."/>
            <person name="Ramana C."/>
        </authorList>
    </citation>
    <scope>NUCLEOTIDE SEQUENCE [LARGE SCALE GENOMIC DNA]</scope>
    <source>
        <strain evidence="3">JC673</strain>
    </source>
</reference>
<dbReference type="SMART" id="SM00776">
    <property type="entry name" value="NPCBM"/>
    <property type="match status" value="1"/>
</dbReference>
<accession>A0ABU5F6F2</accession>
<dbReference type="EMBL" id="JAXBLV010000211">
    <property type="protein sequence ID" value="MDY3562305.1"/>
    <property type="molecule type" value="Genomic_DNA"/>
</dbReference>
<comment type="caution">
    <text evidence="2">The sequence shown here is derived from an EMBL/GenBank/DDBJ whole genome shotgun (WGS) entry which is preliminary data.</text>
</comment>
<dbReference type="InterPro" id="IPR013222">
    <property type="entry name" value="Glyco_hyd_98_carb-bd"/>
</dbReference>
<organism evidence="2 3">
    <name type="scientific">Gemmata algarum</name>
    <dbReference type="NCBI Taxonomy" id="2975278"/>
    <lineage>
        <taxon>Bacteria</taxon>
        <taxon>Pseudomonadati</taxon>
        <taxon>Planctomycetota</taxon>
        <taxon>Planctomycetia</taxon>
        <taxon>Gemmatales</taxon>
        <taxon>Gemmataceae</taxon>
        <taxon>Gemmata</taxon>
    </lineage>
</organism>
<dbReference type="InterPro" id="IPR038637">
    <property type="entry name" value="NPCBM_sf"/>
</dbReference>
<feature type="domain" description="Glycosyl hydrolase family 98 putative carbohydrate-binding module" evidence="1">
    <location>
        <begin position="247"/>
        <end position="396"/>
    </location>
</feature>
<proteinExistence type="predicted"/>
<gene>
    <name evidence="2" type="ORF">R5W23_003767</name>
</gene>
<dbReference type="Pfam" id="PF08305">
    <property type="entry name" value="NPCBM"/>
    <property type="match status" value="1"/>
</dbReference>